<dbReference type="AlphaFoldDB" id="A0AB36P499"/>
<dbReference type="Pfam" id="PF19783">
    <property type="entry name" value="DUF6268"/>
    <property type="match status" value="1"/>
</dbReference>
<evidence type="ECO:0000313" key="5">
    <source>
        <dbReference type="Proteomes" id="UP000184216"/>
    </source>
</evidence>
<dbReference type="EMBL" id="FRBX01000005">
    <property type="protein sequence ID" value="SHM93531.1"/>
    <property type="molecule type" value="Genomic_DNA"/>
</dbReference>
<feature type="domain" description="DUF6268" evidence="2">
    <location>
        <begin position="116"/>
        <end position="277"/>
    </location>
</feature>
<comment type="caution">
    <text evidence="3">The sequence shown here is derived from an EMBL/GenBank/DDBJ whole genome shotgun (WGS) entry which is preliminary data.</text>
</comment>
<reference evidence="4 5" key="2">
    <citation type="submission" date="2016-11" db="EMBL/GenBank/DDBJ databases">
        <authorList>
            <person name="Varghese N."/>
            <person name="Submissions S."/>
        </authorList>
    </citation>
    <scope>NUCLEOTIDE SEQUENCE [LARGE SCALE GENOMIC DNA]</scope>
    <source>
        <strain evidence="4 5">DSM 6368</strain>
    </source>
</reference>
<accession>A0AB36P499</accession>
<feature type="chain" id="PRO_5044332065" description="DUF6268 domain-containing protein" evidence="1">
    <location>
        <begin position="21"/>
        <end position="278"/>
    </location>
</feature>
<dbReference type="InterPro" id="IPR046235">
    <property type="entry name" value="DUF6268"/>
</dbReference>
<dbReference type="Proteomes" id="UP000184216">
    <property type="component" value="Unassembled WGS sequence"/>
</dbReference>
<dbReference type="EMBL" id="MUHB01000007">
    <property type="protein sequence ID" value="OXB06052.1"/>
    <property type="molecule type" value="Genomic_DNA"/>
</dbReference>
<proteinExistence type="predicted"/>
<dbReference type="Proteomes" id="UP000198431">
    <property type="component" value="Unassembled WGS sequence"/>
</dbReference>
<evidence type="ECO:0000313" key="4">
    <source>
        <dbReference type="EMBL" id="SHM93531.1"/>
    </source>
</evidence>
<keyword evidence="1" id="KW-0732">Signal</keyword>
<name>A0AB36P499_9FLAO</name>
<gene>
    <name evidence="3" type="ORF">B0A72_08600</name>
    <name evidence="4" type="ORF">SAMN05444387_3490</name>
</gene>
<evidence type="ECO:0000313" key="3">
    <source>
        <dbReference type="EMBL" id="OXB06052.1"/>
    </source>
</evidence>
<evidence type="ECO:0000313" key="6">
    <source>
        <dbReference type="Proteomes" id="UP000198431"/>
    </source>
</evidence>
<keyword evidence="5" id="KW-1185">Reference proteome</keyword>
<sequence>MKIRLLIGSLFLISFLNMKAQEKFSVNANLKTEPTDKIDFNETSIGISFSTAINSKNKIKNTVEYSNLKVNYDAGSFEVFENLDQFIELKNKFEISHEISNTKLNLSLTPTANFQKTLDFSDVTLLGSFEISQQLNLNTNINVGVARTAVFGYPQFLPTLSVQYKVNDKSALMIGFPDSKISYSNNIRNAFSLTNSFNGTFYNLDHTLIANNGTKISTSQMTSAFEYERNVDKNWFINFKAGYDFNKKYNIIDNDNHKVYDFNTGNGYILGIGIKYKQ</sequence>
<evidence type="ECO:0000259" key="2">
    <source>
        <dbReference type="Pfam" id="PF19783"/>
    </source>
</evidence>
<feature type="signal peptide" evidence="1">
    <location>
        <begin position="1"/>
        <end position="20"/>
    </location>
</feature>
<dbReference type="RefSeq" id="WP_073396856.1">
    <property type="nucleotide sequence ID" value="NZ_FRBX01000005.1"/>
</dbReference>
<organism evidence="3 6">
    <name type="scientific">Flavobacterium pectinovorum</name>
    <dbReference type="NCBI Taxonomy" id="29533"/>
    <lineage>
        <taxon>Bacteria</taxon>
        <taxon>Pseudomonadati</taxon>
        <taxon>Bacteroidota</taxon>
        <taxon>Flavobacteriia</taxon>
        <taxon>Flavobacteriales</taxon>
        <taxon>Flavobacteriaceae</taxon>
        <taxon>Flavobacterium</taxon>
    </lineage>
</organism>
<evidence type="ECO:0000256" key="1">
    <source>
        <dbReference type="SAM" id="SignalP"/>
    </source>
</evidence>
<reference evidence="3 6" key="1">
    <citation type="submission" date="2016-11" db="EMBL/GenBank/DDBJ databases">
        <title>Whole genomes of Flavobacteriaceae.</title>
        <authorList>
            <person name="Stine C."/>
            <person name="Li C."/>
            <person name="Tadesse D."/>
        </authorList>
    </citation>
    <scope>NUCLEOTIDE SEQUENCE [LARGE SCALE GENOMIC DNA]</scope>
    <source>
        <strain evidence="3 6">ATCC 19366</strain>
    </source>
</reference>
<protein>
    <recommendedName>
        <fullName evidence="2">DUF6268 domain-containing protein</fullName>
    </recommendedName>
</protein>